<dbReference type="Pfam" id="PF10589">
    <property type="entry name" value="NADH_4Fe-4S"/>
    <property type="match status" value="1"/>
</dbReference>
<keyword evidence="4" id="KW-0408">Iron</keyword>
<sequence length="530" mass="55502">LTPRPRRVLHVCTDLACKTAGADRLAAAAERELGAAGQEAGDLQWLRSPCLGVCERAPAALVFEAGEVAAEQVLAPTDADELLAAARTGPSVGPDPTAHEPPVAASVPQAGEAGLRLLRRVGTVDPGSLDAYRAAGGYTALRRALTIGPSGVIREVTDSGLTGRGGAAFPTGRKWAATAGQPETPHYLVCNADESEPGTFKDRVLLEGDPFAVVEAMTIAGFAVGARRGYLYLRGEYPRALHRIRHAIAEARHRGFLGHDVMGHPGFHFEIEIRRGAGAYICGEETAIFNSIEGFRGEPRSKPPFPVEKGLFGKPTAVNNIETLANIPLVLEEGGAAYAGIGTERSTGSKLFCLSGAVRRPGVYEVPFGTTLGELLDLAGGVAEGRSLRAVLLGGAAGGFVRADELDLPLTLEDARAAGTTLGSGVVLALDDRADLADLLLRIAAFFRDESCGQCVPCRIGTVRQEEALHRLVRSRDPADTSLLREVGQVMRDSSICGLGQTAWNAIESALDRLGLLTGTDGTTSPGGTP</sequence>
<dbReference type="SMART" id="SM00928">
    <property type="entry name" value="NADH_4Fe-4S"/>
    <property type="match status" value="1"/>
</dbReference>
<evidence type="ECO:0000256" key="2">
    <source>
        <dbReference type="ARBA" id="ARBA00022485"/>
    </source>
</evidence>
<evidence type="ECO:0000256" key="3">
    <source>
        <dbReference type="ARBA" id="ARBA00022723"/>
    </source>
</evidence>
<dbReference type="GO" id="GO:0010181">
    <property type="term" value="F:FMN binding"/>
    <property type="evidence" value="ECO:0007669"/>
    <property type="project" value="InterPro"/>
</dbReference>
<dbReference type="AlphaFoldDB" id="A0A4R4T7X3"/>
<dbReference type="Proteomes" id="UP000295345">
    <property type="component" value="Unassembled WGS sequence"/>
</dbReference>
<reference evidence="7 8" key="1">
    <citation type="submission" date="2019-03" db="EMBL/GenBank/DDBJ databases">
        <title>Draft genome sequences of novel Actinobacteria.</title>
        <authorList>
            <person name="Sahin N."/>
            <person name="Ay H."/>
            <person name="Saygin H."/>
        </authorList>
    </citation>
    <scope>NUCLEOTIDE SEQUENCE [LARGE SCALE GENOMIC DNA]</scope>
    <source>
        <strain evidence="7 8">DSM 41900</strain>
    </source>
</reference>
<dbReference type="Pfam" id="PF01512">
    <property type="entry name" value="Complex1_51K"/>
    <property type="match status" value="1"/>
</dbReference>
<dbReference type="PROSITE" id="PS00645">
    <property type="entry name" value="COMPLEX1_51K_2"/>
    <property type="match status" value="1"/>
</dbReference>
<keyword evidence="3" id="KW-0479">Metal-binding</keyword>
<name>A0A4R4T7X3_9ACTN</name>
<dbReference type="InterPro" id="IPR036249">
    <property type="entry name" value="Thioredoxin-like_sf"/>
</dbReference>
<dbReference type="OrthoDB" id="9805533at2"/>
<dbReference type="SUPFAM" id="SSF142984">
    <property type="entry name" value="Nqo1 middle domain-like"/>
    <property type="match status" value="1"/>
</dbReference>
<dbReference type="GO" id="GO:0046872">
    <property type="term" value="F:metal ion binding"/>
    <property type="evidence" value="ECO:0007669"/>
    <property type="project" value="UniProtKB-KW"/>
</dbReference>
<evidence type="ECO:0000256" key="1">
    <source>
        <dbReference type="ARBA" id="ARBA00007523"/>
    </source>
</evidence>
<dbReference type="Gene3D" id="3.10.20.600">
    <property type="match status" value="1"/>
</dbReference>
<dbReference type="InterPro" id="IPR019554">
    <property type="entry name" value="Soluble_ligand-bd"/>
</dbReference>
<dbReference type="EMBL" id="SMKI01000297">
    <property type="protein sequence ID" value="TDC70773.1"/>
    <property type="molecule type" value="Genomic_DNA"/>
</dbReference>
<evidence type="ECO:0000256" key="5">
    <source>
        <dbReference type="ARBA" id="ARBA00023014"/>
    </source>
</evidence>
<dbReference type="Gene3D" id="3.40.30.10">
    <property type="entry name" value="Glutaredoxin"/>
    <property type="match status" value="1"/>
</dbReference>
<organism evidence="7 8">
    <name type="scientific">Streptomyces hainanensis</name>
    <dbReference type="NCBI Taxonomy" id="402648"/>
    <lineage>
        <taxon>Bacteria</taxon>
        <taxon>Bacillati</taxon>
        <taxon>Actinomycetota</taxon>
        <taxon>Actinomycetes</taxon>
        <taxon>Kitasatosporales</taxon>
        <taxon>Streptomycetaceae</taxon>
        <taxon>Streptomyces</taxon>
    </lineage>
</organism>
<keyword evidence="5" id="KW-0411">Iron-sulfur</keyword>
<evidence type="ECO:0000259" key="6">
    <source>
        <dbReference type="SMART" id="SM00928"/>
    </source>
</evidence>
<dbReference type="PANTHER" id="PTHR43578:SF3">
    <property type="entry name" value="NADH-QUINONE OXIDOREDUCTASE SUBUNIT F"/>
    <property type="match status" value="1"/>
</dbReference>
<feature type="non-terminal residue" evidence="7">
    <location>
        <position position="1"/>
    </location>
</feature>
<dbReference type="Pfam" id="PF01257">
    <property type="entry name" value="2Fe-2S_thioredx"/>
    <property type="match status" value="1"/>
</dbReference>
<protein>
    <submittedName>
        <fullName evidence="7">NADH-quinone oxidoreductase subunit E</fullName>
    </submittedName>
</protein>
<dbReference type="SUPFAM" id="SSF52833">
    <property type="entry name" value="Thioredoxin-like"/>
    <property type="match status" value="1"/>
</dbReference>
<dbReference type="Gene3D" id="6.10.250.1450">
    <property type="match status" value="1"/>
</dbReference>
<dbReference type="InterPro" id="IPR001949">
    <property type="entry name" value="NADH-UbQ_OxRdtase_51kDa_CS"/>
</dbReference>
<dbReference type="FunFam" id="3.40.50.11540:FF:000001">
    <property type="entry name" value="NADH dehydrogenase [ubiquinone] flavoprotein 1, mitochondrial"/>
    <property type="match status" value="1"/>
</dbReference>
<dbReference type="InterPro" id="IPR011538">
    <property type="entry name" value="Nuo51_FMN-bd"/>
</dbReference>
<comment type="caution">
    <text evidence="7">The sequence shown here is derived from an EMBL/GenBank/DDBJ whole genome shotgun (WGS) entry which is preliminary data.</text>
</comment>
<dbReference type="Pfam" id="PF10531">
    <property type="entry name" value="SLBB"/>
    <property type="match status" value="1"/>
</dbReference>
<accession>A0A4R4T7X3</accession>
<keyword evidence="2" id="KW-0004">4Fe-4S</keyword>
<dbReference type="RefSeq" id="WP_132820266.1">
    <property type="nucleotide sequence ID" value="NZ_SMKI01000297.1"/>
</dbReference>
<dbReference type="Gene3D" id="3.40.50.11540">
    <property type="entry name" value="NADH-ubiquinone oxidoreductase 51kDa subunit"/>
    <property type="match status" value="1"/>
</dbReference>
<feature type="domain" description="NADH-ubiquinone oxidoreductase 51kDa subunit iron-sulphur binding" evidence="6">
    <location>
        <begin position="437"/>
        <end position="482"/>
    </location>
</feature>
<dbReference type="InterPro" id="IPR037225">
    <property type="entry name" value="Nuo51_FMN-bd_sf"/>
</dbReference>
<dbReference type="GO" id="GO:0051539">
    <property type="term" value="F:4 iron, 4 sulfur cluster binding"/>
    <property type="evidence" value="ECO:0007669"/>
    <property type="project" value="UniProtKB-KW"/>
</dbReference>
<evidence type="ECO:0000313" key="8">
    <source>
        <dbReference type="Proteomes" id="UP000295345"/>
    </source>
</evidence>
<dbReference type="SUPFAM" id="SSF140490">
    <property type="entry name" value="Nqo1C-terminal domain-like"/>
    <property type="match status" value="1"/>
</dbReference>
<dbReference type="SUPFAM" id="SSF142019">
    <property type="entry name" value="Nqo1 FMN-binding domain-like"/>
    <property type="match status" value="1"/>
</dbReference>
<dbReference type="PANTHER" id="PTHR43578">
    <property type="entry name" value="NADH-QUINONE OXIDOREDUCTASE SUBUNIT F"/>
    <property type="match status" value="1"/>
</dbReference>
<evidence type="ECO:0000256" key="4">
    <source>
        <dbReference type="ARBA" id="ARBA00023004"/>
    </source>
</evidence>
<dbReference type="InterPro" id="IPR019575">
    <property type="entry name" value="Nuop51_4Fe4S-bd"/>
</dbReference>
<evidence type="ECO:0000313" key="7">
    <source>
        <dbReference type="EMBL" id="TDC70773.1"/>
    </source>
</evidence>
<proteinExistence type="inferred from homology"/>
<dbReference type="Gene3D" id="1.20.1440.230">
    <property type="entry name" value="NADH-ubiquinone oxidoreductase 51kDa subunit, iron-sulphur binding domain"/>
    <property type="match status" value="1"/>
</dbReference>
<keyword evidence="8" id="KW-1185">Reference proteome</keyword>
<comment type="similarity">
    <text evidence="1">Belongs to the complex I 51 kDa subunit family.</text>
</comment>
<gene>
    <name evidence="7" type="ORF">E1283_24280</name>
</gene>
<dbReference type="GO" id="GO:0008137">
    <property type="term" value="F:NADH dehydrogenase (ubiquinone) activity"/>
    <property type="evidence" value="ECO:0007669"/>
    <property type="project" value="InterPro"/>
</dbReference>
<dbReference type="InterPro" id="IPR037207">
    <property type="entry name" value="Nuop51_4Fe4S-bd_sf"/>
</dbReference>